<proteinExistence type="predicted"/>
<evidence type="ECO:0000256" key="1">
    <source>
        <dbReference type="SAM" id="Phobius"/>
    </source>
</evidence>
<accession>A0A430AGE6</accession>
<reference evidence="2 3" key="1">
    <citation type="submission" date="2017-05" db="EMBL/GenBank/DDBJ databases">
        <title>Vagococcus spp. assemblies.</title>
        <authorList>
            <person name="Gulvik C.A."/>
        </authorList>
    </citation>
    <scope>NUCLEOTIDE SEQUENCE [LARGE SCALE GENOMIC DNA]</scope>
    <source>
        <strain evidence="2 3">DSM 24756</strain>
    </source>
</reference>
<keyword evidence="3" id="KW-1185">Reference proteome</keyword>
<evidence type="ECO:0000313" key="3">
    <source>
        <dbReference type="Proteomes" id="UP000288669"/>
    </source>
</evidence>
<evidence type="ECO:0000313" key="2">
    <source>
        <dbReference type="EMBL" id="RSU06970.1"/>
    </source>
</evidence>
<sequence>MTNRKKSTLFTNGFALGLGSGIALGSLSTLWYQSKKTLSPDAILNKVKQAFLQEGPIEGSWINFEKKPRRVFAVRSKTYTGGIIRIEDCEKVQYEFIADAYTGTILDIHRL</sequence>
<dbReference type="OrthoDB" id="2989832at2"/>
<dbReference type="RefSeq" id="WP_126824180.1">
    <property type="nucleotide sequence ID" value="NZ_JBHLWU010000002.1"/>
</dbReference>
<keyword evidence="1" id="KW-0472">Membrane</keyword>
<protein>
    <submittedName>
        <fullName evidence="2">Peptidase</fullName>
    </submittedName>
</protein>
<dbReference type="Proteomes" id="UP000288669">
    <property type="component" value="Unassembled WGS sequence"/>
</dbReference>
<keyword evidence="1" id="KW-1133">Transmembrane helix</keyword>
<comment type="caution">
    <text evidence="2">The sequence shown here is derived from an EMBL/GenBank/DDBJ whole genome shotgun (WGS) entry which is preliminary data.</text>
</comment>
<dbReference type="AlphaFoldDB" id="A0A430AGE6"/>
<gene>
    <name evidence="2" type="ORF">CBF30_06835</name>
</gene>
<keyword evidence="1" id="KW-0812">Transmembrane</keyword>
<dbReference type="EMBL" id="NGJZ01000002">
    <property type="protein sequence ID" value="RSU06970.1"/>
    <property type="molecule type" value="Genomic_DNA"/>
</dbReference>
<feature type="transmembrane region" description="Helical" evidence="1">
    <location>
        <begin position="12"/>
        <end position="32"/>
    </location>
</feature>
<organism evidence="2 3">
    <name type="scientific">Vagococcus entomophilus</name>
    <dbReference type="NCBI Taxonomy" id="1160095"/>
    <lineage>
        <taxon>Bacteria</taxon>
        <taxon>Bacillati</taxon>
        <taxon>Bacillota</taxon>
        <taxon>Bacilli</taxon>
        <taxon>Lactobacillales</taxon>
        <taxon>Enterococcaceae</taxon>
        <taxon>Vagococcus</taxon>
    </lineage>
</organism>
<name>A0A430AGE6_9ENTE</name>